<dbReference type="InterPro" id="IPR006527">
    <property type="entry name" value="F-box-assoc_dom_typ1"/>
</dbReference>
<dbReference type="FunCoup" id="A0A2G5CE36">
    <property type="interactions" value="4"/>
</dbReference>
<dbReference type="NCBIfam" id="TIGR01640">
    <property type="entry name" value="F_box_assoc_1"/>
    <property type="match status" value="1"/>
</dbReference>
<dbReference type="SMART" id="SM00256">
    <property type="entry name" value="FBOX"/>
    <property type="match status" value="1"/>
</dbReference>
<gene>
    <name evidence="2" type="ORF">AQUCO_05900025v1</name>
</gene>
<organism evidence="2 3">
    <name type="scientific">Aquilegia coerulea</name>
    <name type="common">Rocky mountain columbine</name>
    <dbReference type="NCBI Taxonomy" id="218851"/>
    <lineage>
        <taxon>Eukaryota</taxon>
        <taxon>Viridiplantae</taxon>
        <taxon>Streptophyta</taxon>
        <taxon>Embryophyta</taxon>
        <taxon>Tracheophyta</taxon>
        <taxon>Spermatophyta</taxon>
        <taxon>Magnoliopsida</taxon>
        <taxon>Ranunculales</taxon>
        <taxon>Ranunculaceae</taxon>
        <taxon>Thalictroideae</taxon>
        <taxon>Aquilegia</taxon>
    </lineage>
</organism>
<dbReference type="Pfam" id="PF07734">
    <property type="entry name" value="FBA_1"/>
    <property type="match status" value="1"/>
</dbReference>
<dbReference type="PROSITE" id="PS50181">
    <property type="entry name" value="FBOX"/>
    <property type="match status" value="1"/>
</dbReference>
<evidence type="ECO:0000259" key="1">
    <source>
        <dbReference type="PROSITE" id="PS50181"/>
    </source>
</evidence>
<dbReference type="InterPro" id="IPR050796">
    <property type="entry name" value="SCF_F-box_component"/>
</dbReference>
<evidence type="ECO:0000313" key="2">
    <source>
        <dbReference type="EMBL" id="PIA29513.1"/>
    </source>
</evidence>
<dbReference type="InterPro" id="IPR001810">
    <property type="entry name" value="F-box_dom"/>
</dbReference>
<name>A0A2G5CE36_AQUCA</name>
<dbReference type="Gene3D" id="1.20.1280.50">
    <property type="match status" value="1"/>
</dbReference>
<dbReference type="PANTHER" id="PTHR31672">
    <property type="entry name" value="BNACNNG10540D PROTEIN"/>
    <property type="match status" value="1"/>
</dbReference>
<keyword evidence="3" id="KW-1185">Reference proteome</keyword>
<dbReference type="STRING" id="218851.A0A2G5CE36"/>
<sequence length="378" mass="45220">MKKKQKVSYSYFPDDLLYEIFPRLPAKSIGRFRCISKFWCQWLSSNDFIYKHINESKQNNEEQNLQILIFTEHYGLYELYLLPYYNHQDNKDIALDLNYPVRTFRTSKVWVLGSCNGIICLMYPKTSLICLWNPCTRDYKMLWNSEIIKRYEPWMFHTCGFGYNPVVNDYEILRIAYIFRDRHRYSIAYVYSLTKDSYRIIMKIPYQICHNSKSGQLVNGALHWLGSHSGTIRWIDDDSEDEYRLVLAFDIGGEQFREVPQPDYGVDEGHKINISEFRGQLCICCWYDEQIDFWVMKEYNVRESWVKLFHVKHNACKNIDYYIPLHYTKNGSTLFYMGDDLVIYDSITKARVTYLTIGGHNRFIHGTTYMESLVRLER</sequence>
<dbReference type="Pfam" id="PF00646">
    <property type="entry name" value="F-box"/>
    <property type="match status" value="1"/>
</dbReference>
<dbReference type="InterPro" id="IPR017451">
    <property type="entry name" value="F-box-assoc_interact_dom"/>
</dbReference>
<dbReference type="OrthoDB" id="5314306at2759"/>
<accession>A0A2G5CE36</accession>
<protein>
    <recommendedName>
        <fullName evidence="1">F-box domain-containing protein</fullName>
    </recommendedName>
</protein>
<dbReference type="Proteomes" id="UP000230069">
    <property type="component" value="Unassembled WGS sequence"/>
</dbReference>
<proteinExistence type="predicted"/>
<dbReference type="SUPFAM" id="SSF81383">
    <property type="entry name" value="F-box domain"/>
    <property type="match status" value="1"/>
</dbReference>
<dbReference type="InterPro" id="IPR036047">
    <property type="entry name" value="F-box-like_dom_sf"/>
</dbReference>
<evidence type="ECO:0000313" key="3">
    <source>
        <dbReference type="Proteomes" id="UP000230069"/>
    </source>
</evidence>
<dbReference type="EMBL" id="KZ305076">
    <property type="protein sequence ID" value="PIA29513.1"/>
    <property type="molecule type" value="Genomic_DNA"/>
</dbReference>
<feature type="domain" description="F-box" evidence="1">
    <location>
        <begin position="6"/>
        <end position="53"/>
    </location>
</feature>
<dbReference type="InParanoid" id="A0A2G5CE36"/>
<dbReference type="PANTHER" id="PTHR31672:SF13">
    <property type="entry name" value="F-BOX PROTEIN CPR30-LIKE"/>
    <property type="match status" value="1"/>
</dbReference>
<dbReference type="AlphaFoldDB" id="A0A2G5CE36"/>
<reference evidence="2 3" key="1">
    <citation type="submission" date="2017-09" db="EMBL/GenBank/DDBJ databases">
        <title>WGS assembly of Aquilegia coerulea Goldsmith.</title>
        <authorList>
            <person name="Hodges S."/>
            <person name="Kramer E."/>
            <person name="Nordborg M."/>
            <person name="Tomkins J."/>
            <person name="Borevitz J."/>
            <person name="Derieg N."/>
            <person name="Yan J."/>
            <person name="Mihaltcheva S."/>
            <person name="Hayes R.D."/>
            <person name="Rokhsar D."/>
        </authorList>
    </citation>
    <scope>NUCLEOTIDE SEQUENCE [LARGE SCALE GENOMIC DNA]</scope>
    <source>
        <strain evidence="3">cv. Goldsmith</strain>
    </source>
</reference>